<protein>
    <submittedName>
        <fullName evidence="1">Uncharacterized protein</fullName>
    </submittedName>
</protein>
<sequence length="197" mass="22675">MKGLIISGGKRERLKLRMIPGLWIEGKTYWAQHDFGRFIQEKDVSFEIKRTDLQSEICLYDIMITNHSLDVKEVKLLMMYSNESILNDQLAFVSPSEKVIFHHVNKKMYLINGKTNGNGIESTTVHPIWTVPAENIWSCEKKGILRYMPLAKGTVASIFSLNLILHGHETQYASSWVIYGNERKKLINLNNALLKTH</sequence>
<evidence type="ECO:0000313" key="2">
    <source>
        <dbReference type="Proteomes" id="UP000010523"/>
    </source>
</evidence>
<proteinExistence type="predicted"/>
<organism evidence="1 2">
    <name type="scientific">Bacillus methanolicus PB1</name>
    <dbReference type="NCBI Taxonomy" id="997296"/>
    <lineage>
        <taxon>Bacteria</taxon>
        <taxon>Bacillati</taxon>
        <taxon>Bacillota</taxon>
        <taxon>Bacilli</taxon>
        <taxon>Bacillales</taxon>
        <taxon>Bacillaceae</taxon>
        <taxon>Bacillus</taxon>
    </lineage>
</organism>
<dbReference type="eggNOG" id="COG3387">
    <property type="taxonomic scope" value="Bacteria"/>
</dbReference>
<dbReference type="Proteomes" id="UP000010523">
    <property type="component" value="Unassembled WGS sequence"/>
</dbReference>
<comment type="caution">
    <text evidence="1">The sequence shown here is derived from an EMBL/GenBank/DDBJ whole genome shotgun (WGS) entry which is preliminary data.</text>
</comment>
<evidence type="ECO:0000313" key="1">
    <source>
        <dbReference type="EMBL" id="EIJ78867.1"/>
    </source>
</evidence>
<dbReference type="AlphaFoldDB" id="I3DX96"/>
<dbReference type="RefSeq" id="WP_004437867.1">
    <property type="nucleotide sequence ID" value="NZ_AFEU01000003.1"/>
</dbReference>
<dbReference type="STRING" id="997296.PB1_14954"/>
<keyword evidence="2" id="KW-1185">Reference proteome</keyword>
<reference evidence="1 2" key="1">
    <citation type="journal article" date="2012" name="Appl. Environ. Microbiol.">
        <title>Genome Sequence of Thermotolerant Bacillus methanolicus: Features and Regulation Related to Methylotrophy and Production of L-Lysine and L-Glutamate from Methanol.</title>
        <authorList>
            <person name="Heggeset T.M."/>
            <person name="Krog A."/>
            <person name="Balzer S."/>
            <person name="Wentzel A."/>
            <person name="Ellingsen T.E."/>
            <person name="Brautaset T."/>
        </authorList>
    </citation>
    <scope>NUCLEOTIDE SEQUENCE [LARGE SCALE GENOMIC DNA]</scope>
    <source>
        <strain evidence="1 2">PB1</strain>
    </source>
</reference>
<dbReference type="PATRIC" id="fig|997296.3.peg.3154"/>
<accession>I3DX96</accession>
<dbReference type="EMBL" id="AFEU01000003">
    <property type="protein sequence ID" value="EIJ78867.1"/>
    <property type="molecule type" value="Genomic_DNA"/>
</dbReference>
<name>I3DX96_BACMT</name>
<dbReference type="OrthoDB" id="2838415at2"/>
<gene>
    <name evidence="1" type="ORF">PB1_14954</name>
</gene>